<feature type="domain" description="Ice-binding protein C-terminal" evidence="2">
    <location>
        <begin position="207"/>
        <end position="232"/>
    </location>
</feature>
<feature type="chain" id="PRO_5010292999" evidence="1">
    <location>
        <begin position="26"/>
        <end position="246"/>
    </location>
</feature>
<dbReference type="AlphaFoldDB" id="A0A1H9A964"/>
<evidence type="ECO:0000259" key="2">
    <source>
        <dbReference type="Pfam" id="PF07589"/>
    </source>
</evidence>
<dbReference type="Pfam" id="PF07589">
    <property type="entry name" value="PEP-CTERM"/>
    <property type="match status" value="1"/>
</dbReference>
<reference evidence="3 4" key="1">
    <citation type="submission" date="2016-10" db="EMBL/GenBank/DDBJ databases">
        <authorList>
            <person name="de Groot N.N."/>
        </authorList>
    </citation>
    <scope>NUCLEOTIDE SEQUENCE [LARGE SCALE GENOMIC DNA]</scope>
    <source>
        <strain evidence="3 4">Nm9</strain>
    </source>
</reference>
<gene>
    <name evidence="3" type="ORF">SAMN05421510_100310</name>
</gene>
<dbReference type="OrthoDB" id="8565006at2"/>
<name>A0A1H9A964_9PROT</name>
<dbReference type="RefSeq" id="WP_083381425.1">
    <property type="nucleotide sequence ID" value="NZ_FOFX01000003.1"/>
</dbReference>
<evidence type="ECO:0000313" key="3">
    <source>
        <dbReference type="EMBL" id="SEP73200.1"/>
    </source>
</evidence>
<dbReference type="EMBL" id="FOFX01000003">
    <property type="protein sequence ID" value="SEP73200.1"/>
    <property type="molecule type" value="Genomic_DNA"/>
</dbReference>
<dbReference type="InterPro" id="IPR013424">
    <property type="entry name" value="Ice-binding_C"/>
</dbReference>
<dbReference type="Proteomes" id="UP000181998">
    <property type="component" value="Unassembled WGS sequence"/>
</dbReference>
<feature type="signal peptide" evidence="1">
    <location>
        <begin position="1"/>
        <end position="25"/>
    </location>
</feature>
<sequence>MMKLKNKLGYALTAIGISMSAPALAGPNVFGFSNDGLNTSNGLDITTNSGDFFVPISDSGWWTSSIHNPHNAQNKNYIAGTCTPSCSSPGIDDNHNNYFTFDLTSISGTIISASLNLFTYKVSGSSVVYELFDVMSPLAEVRASGTNAAVYNDLMTGVSYGSFIYNTSDIDQFRSILLNTDGISALNSAIGGEFGIGGTVTDGIPAPIPEPETYAMWLAGLGLLGFMGYRRKIKAASFPLVDNMAH</sequence>
<protein>
    <submittedName>
        <fullName evidence="3">PEP-CTERM protein-sorting domain-containing protein</fullName>
    </submittedName>
</protein>
<evidence type="ECO:0000313" key="4">
    <source>
        <dbReference type="Proteomes" id="UP000181998"/>
    </source>
</evidence>
<proteinExistence type="predicted"/>
<keyword evidence="1" id="KW-0732">Signal</keyword>
<accession>A0A1H9A964</accession>
<evidence type="ECO:0000256" key="1">
    <source>
        <dbReference type="SAM" id="SignalP"/>
    </source>
</evidence>
<organism evidence="3 4">
    <name type="scientific">Nitrosomonas ureae</name>
    <dbReference type="NCBI Taxonomy" id="44577"/>
    <lineage>
        <taxon>Bacteria</taxon>
        <taxon>Pseudomonadati</taxon>
        <taxon>Pseudomonadota</taxon>
        <taxon>Betaproteobacteria</taxon>
        <taxon>Nitrosomonadales</taxon>
        <taxon>Nitrosomonadaceae</taxon>
        <taxon>Nitrosomonas</taxon>
    </lineage>
</organism>